<dbReference type="PANTHER" id="PTHR35813:SF1">
    <property type="entry name" value="INNER MEMBRANE PROTEIN YBAN"/>
    <property type="match status" value="1"/>
</dbReference>
<dbReference type="eggNOG" id="COG2832">
    <property type="taxonomic scope" value="Bacteria"/>
</dbReference>
<evidence type="ECO:0000313" key="2">
    <source>
        <dbReference type="EMBL" id="KRN31268.1"/>
    </source>
</evidence>
<dbReference type="Pfam" id="PF04304">
    <property type="entry name" value="DUF454"/>
    <property type="match status" value="1"/>
</dbReference>
<accession>A0A0R2G2Z4</accession>
<dbReference type="STRING" id="1123500.GCA_000420365_01203"/>
<comment type="caution">
    <text evidence="2">The sequence shown here is derived from an EMBL/GenBank/DDBJ whole genome shotgun (WGS) entry which is preliminary data.</text>
</comment>
<dbReference type="PATRIC" id="fig|1123500.6.peg.1151"/>
<organism evidence="2 3">
    <name type="scientific">Weissella halotolerans DSM 20190</name>
    <dbReference type="NCBI Taxonomy" id="1123500"/>
    <lineage>
        <taxon>Bacteria</taxon>
        <taxon>Bacillati</taxon>
        <taxon>Bacillota</taxon>
        <taxon>Bacilli</taxon>
        <taxon>Lactobacillales</taxon>
        <taxon>Lactobacillaceae</taxon>
        <taxon>Weissella</taxon>
    </lineage>
</organism>
<keyword evidence="1" id="KW-0472">Membrane</keyword>
<evidence type="ECO:0000256" key="1">
    <source>
        <dbReference type="SAM" id="Phobius"/>
    </source>
</evidence>
<dbReference type="InterPro" id="IPR007401">
    <property type="entry name" value="DUF454"/>
</dbReference>
<feature type="transmembrane region" description="Helical" evidence="1">
    <location>
        <begin position="98"/>
        <end position="118"/>
    </location>
</feature>
<feature type="transmembrane region" description="Helical" evidence="1">
    <location>
        <begin position="6"/>
        <end position="39"/>
    </location>
</feature>
<dbReference type="PANTHER" id="PTHR35813">
    <property type="entry name" value="INNER MEMBRANE PROTEIN YBAN"/>
    <property type="match status" value="1"/>
</dbReference>
<reference evidence="2 3" key="1">
    <citation type="journal article" date="2015" name="Genome Announc.">
        <title>Expanding the biotechnology potential of lactobacilli through comparative genomics of 213 strains and associated genera.</title>
        <authorList>
            <person name="Sun Z."/>
            <person name="Harris H.M."/>
            <person name="McCann A."/>
            <person name="Guo C."/>
            <person name="Argimon S."/>
            <person name="Zhang W."/>
            <person name="Yang X."/>
            <person name="Jeffery I.B."/>
            <person name="Cooney J.C."/>
            <person name="Kagawa T.F."/>
            <person name="Liu W."/>
            <person name="Song Y."/>
            <person name="Salvetti E."/>
            <person name="Wrobel A."/>
            <person name="Rasinkangas P."/>
            <person name="Parkhill J."/>
            <person name="Rea M.C."/>
            <person name="O'Sullivan O."/>
            <person name="Ritari J."/>
            <person name="Douillard F.P."/>
            <person name="Paul Ross R."/>
            <person name="Yang R."/>
            <person name="Briner A.E."/>
            <person name="Felis G.E."/>
            <person name="de Vos W.M."/>
            <person name="Barrangou R."/>
            <person name="Klaenhammer T.R."/>
            <person name="Caufield P.W."/>
            <person name="Cui Y."/>
            <person name="Zhang H."/>
            <person name="O'Toole P.W."/>
        </authorList>
    </citation>
    <scope>NUCLEOTIDE SEQUENCE [LARGE SCALE GENOMIC DNA]</scope>
    <source>
        <strain evidence="2 3">DSM 20190</strain>
    </source>
</reference>
<evidence type="ECO:0008006" key="4">
    <source>
        <dbReference type="Google" id="ProtNLM"/>
    </source>
</evidence>
<dbReference type="Proteomes" id="UP000051296">
    <property type="component" value="Unassembled WGS sequence"/>
</dbReference>
<dbReference type="RefSeq" id="WP_022791917.1">
    <property type="nucleotide sequence ID" value="NZ_ATUU01000004.1"/>
</dbReference>
<protein>
    <recommendedName>
        <fullName evidence="4">Inner membrane protein</fullName>
    </recommendedName>
</protein>
<name>A0A0R2G2Z4_9LACO</name>
<dbReference type="GO" id="GO:0005886">
    <property type="term" value="C:plasma membrane"/>
    <property type="evidence" value="ECO:0007669"/>
    <property type="project" value="TreeGrafter"/>
</dbReference>
<keyword evidence="1" id="KW-1133">Transmembrane helix</keyword>
<gene>
    <name evidence="2" type="ORF">IV68_GL001151</name>
</gene>
<proteinExistence type="predicted"/>
<keyword evidence="1" id="KW-0812">Transmembrane</keyword>
<keyword evidence="3" id="KW-1185">Reference proteome</keyword>
<sequence>MRYVYILLGLVAFGLGTVAIWIPGIPTTGFYVLAAFLFAKSSNRLHTWLLANPYYQKYVDEGVYQRKLSQKQRIVIYLVSATCMAIPFFLVPKLWLRLVLIACSLTQIISMEGFYRGWWMTNWFRK</sequence>
<feature type="transmembrane region" description="Helical" evidence="1">
    <location>
        <begin position="74"/>
        <end position="92"/>
    </location>
</feature>
<dbReference type="EMBL" id="JQAX01000004">
    <property type="protein sequence ID" value="KRN31268.1"/>
    <property type="molecule type" value="Genomic_DNA"/>
</dbReference>
<dbReference type="AlphaFoldDB" id="A0A0R2G2Z4"/>
<dbReference type="InParanoid" id="A0A0R2G2Z4"/>
<dbReference type="OrthoDB" id="5690292at2"/>
<evidence type="ECO:0000313" key="3">
    <source>
        <dbReference type="Proteomes" id="UP000051296"/>
    </source>
</evidence>